<name>A0ACC2IQV5_9PLEO</name>
<dbReference type="EMBL" id="JAPHNI010000049">
    <property type="protein sequence ID" value="KAJ8117535.1"/>
    <property type="molecule type" value="Genomic_DNA"/>
</dbReference>
<keyword evidence="2" id="KW-1185">Reference proteome</keyword>
<comment type="caution">
    <text evidence="1">The sequence shown here is derived from an EMBL/GenBank/DDBJ whole genome shotgun (WGS) entry which is preliminary data.</text>
</comment>
<dbReference type="Proteomes" id="UP001153331">
    <property type="component" value="Unassembled WGS sequence"/>
</dbReference>
<gene>
    <name evidence="1" type="ORF">OPT61_g1299</name>
</gene>
<accession>A0ACC2IQV5</accession>
<protein>
    <submittedName>
        <fullName evidence="1">Uncharacterized protein</fullName>
    </submittedName>
</protein>
<reference evidence="1" key="1">
    <citation type="submission" date="2022-11" db="EMBL/GenBank/DDBJ databases">
        <title>Genome Sequence of Boeremia exigua.</title>
        <authorList>
            <person name="Buettner E."/>
        </authorList>
    </citation>
    <scope>NUCLEOTIDE SEQUENCE</scope>
    <source>
        <strain evidence="1">CU02</strain>
    </source>
</reference>
<organism evidence="1 2">
    <name type="scientific">Boeremia exigua</name>
    <dbReference type="NCBI Taxonomy" id="749465"/>
    <lineage>
        <taxon>Eukaryota</taxon>
        <taxon>Fungi</taxon>
        <taxon>Dikarya</taxon>
        <taxon>Ascomycota</taxon>
        <taxon>Pezizomycotina</taxon>
        <taxon>Dothideomycetes</taxon>
        <taxon>Pleosporomycetidae</taxon>
        <taxon>Pleosporales</taxon>
        <taxon>Pleosporineae</taxon>
        <taxon>Didymellaceae</taxon>
        <taxon>Boeremia</taxon>
    </lineage>
</organism>
<evidence type="ECO:0000313" key="1">
    <source>
        <dbReference type="EMBL" id="KAJ8117535.1"/>
    </source>
</evidence>
<evidence type="ECO:0000313" key="2">
    <source>
        <dbReference type="Proteomes" id="UP001153331"/>
    </source>
</evidence>
<proteinExistence type="predicted"/>
<sequence length="823" mass="92177">MTAPASFRVVIAGGGIAGLTLANALEKAGIDYVLLEARDTIAPNVGASIGLFPNAARLLDQLGCFDPISDTAAPLRWTRSRDNTGAQYFASDGIQLVQARTGYPGLFVEREQALRIMYQNLNDKSKIELQKRISKVDHNESGVTVTCTDGTIISGDVLVGCDGVHSIVQQEMWRLAHLQDHRSFDPSDKDILFAEFKCLFGTSTQTTGFDSGELNVNYDKDFSTMVIGGKDKTFWFMYQKMDKIWLVLAQTAATDYSADKAAEIPRFSRKDADIFASKIQNYPITPDVTFSKLWENRITYTLVPTEEAQLKRWSWGRIACVGDCVHKMTPNMGAGGNAAIETAAALANELKKMVDAAEKGKPGFNEIRDRLGNYQKLRDARLTATLKAANGLTRMQSLATMKDKFRAFWLLPNSGDFTPELQSNMIIGAVKFDYLPIPERSLRGTMPYNPSQGFGQSESKLGRAFRTLQLPVITATAVFFMLGICLPPLMERVGDILENGVQNRIGKVMHVNALHNFYGIEFLDGRFKGLPACFASMQFVDLASSWQTLTFLTDIGLVYSILLIESARRASILTLSSLPILLGYNMQFFGVGVLMGLWCWVHYIQTPIENFRARDMRLTNLSYTASVLPVMLLTYYLPHFVSFSAWVDPQTRHVANWIWQPFAIWITILQYALKKTVMPDTVKEDRIKNPFRDLPVIKYTVYTLCSISVATWWYTLYNAPFSPATLFVPDVAAMKSPDEFIRLFLQFDEIFSFGAGLLWLLYLFGDLKRADMMDSSWFSIAVKGLVALVLAGPGATFGLGWWWREQLLATKWHKDAIVAGKSK</sequence>